<dbReference type="AlphaFoldDB" id="A0A0S4VRF9"/>
<accession>A0A0S4VRF9</accession>
<evidence type="ECO:0000313" key="3">
    <source>
        <dbReference type="EMBL" id="CUV37148.1"/>
    </source>
</evidence>
<dbReference type="PROSITE" id="PS00409">
    <property type="entry name" value="PROKAR_NTER_METHYL"/>
    <property type="match status" value="1"/>
</dbReference>
<dbReference type="NCBIfam" id="TIGR02532">
    <property type="entry name" value="IV_pilin_GFxxxE"/>
    <property type="match status" value="1"/>
</dbReference>
<sequence>MKSAKCAGYSLIELGVVLAVLATLAVLAAPVAQLMTKRAKEHQLRVGLERIRDALDAYKRAVDTGEIQSSGTLSGYPPTLATLVNGVPSARDPDHRRLYFLRAIPRDPFAPASQTAEQTWAPRSYRSSADAPQPGEDVYDVHASSEEVGLDGRPYKQW</sequence>
<feature type="region of interest" description="Disordered" evidence="1">
    <location>
        <begin position="111"/>
        <end position="158"/>
    </location>
</feature>
<gene>
    <name evidence="5" type="ORF">RD1301_v1_3620003</name>
    <name evidence="2" type="ORF">RUN1744_v1_210008</name>
    <name evidence="3" type="ORF">TD1301_v1_2810008</name>
    <name evidence="4" type="ORF">TF3108_v1_1170008</name>
</gene>
<name>A0A0S4VRF9_RALSL</name>
<dbReference type="InterPro" id="IPR012902">
    <property type="entry name" value="N_methyl_site"/>
</dbReference>
<dbReference type="EMBL" id="LN899825">
    <property type="protein sequence ID" value="CUV37148.1"/>
    <property type="molecule type" value="Genomic_DNA"/>
</dbReference>
<evidence type="ECO:0000256" key="1">
    <source>
        <dbReference type="SAM" id="MobiDB-lite"/>
    </source>
</evidence>
<keyword evidence="3" id="KW-0472">Membrane</keyword>
<dbReference type="InterPro" id="IPR045584">
    <property type="entry name" value="Pilin-like"/>
</dbReference>
<proteinExistence type="predicted"/>
<evidence type="ECO:0000313" key="2">
    <source>
        <dbReference type="EMBL" id="CUV22569.1"/>
    </source>
</evidence>
<dbReference type="EMBL" id="LN899822">
    <property type="protein sequence ID" value="CUV63586.1"/>
    <property type="molecule type" value="Genomic_DNA"/>
</dbReference>
<dbReference type="SUPFAM" id="SSF54523">
    <property type="entry name" value="Pili subunits"/>
    <property type="match status" value="1"/>
</dbReference>
<protein>
    <submittedName>
        <fullName evidence="3">Putative general secretion pathway gspg-related transmembrane protein</fullName>
    </submittedName>
</protein>
<dbReference type="Gene3D" id="3.30.700.10">
    <property type="entry name" value="Glycoprotein, Type 4 Pilin"/>
    <property type="match status" value="1"/>
</dbReference>
<dbReference type="EMBL" id="LN899826">
    <property type="protein sequence ID" value="CUV42351.1"/>
    <property type="molecule type" value="Genomic_DNA"/>
</dbReference>
<evidence type="ECO:0000313" key="4">
    <source>
        <dbReference type="EMBL" id="CUV42351.1"/>
    </source>
</evidence>
<keyword evidence="3" id="KW-0812">Transmembrane</keyword>
<dbReference type="EMBL" id="LN899823">
    <property type="protein sequence ID" value="CUV22569.1"/>
    <property type="molecule type" value="Genomic_DNA"/>
</dbReference>
<reference evidence="3" key="1">
    <citation type="submission" date="2015-10" db="EMBL/GenBank/DDBJ databases">
        <authorList>
            <person name="Gilbert D.G."/>
        </authorList>
    </citation>
    <scope>NUCLEOTIDE SEQUENCE</scope>
    <source>
        <strain evidence="3">Phyl III-seqv23</strain>
    </source>
</reference>
<evidence type="ECO:0000313" key="5">
    <source>
        <dbReference type="EMBL" id="CUV63586.1"/>
    </source>
</evidence>
<organism evidence="3">
    <name type="scientific">Ralstonia solanacearum</name>
    <name type="common">Pseudomonas solanacearum</name>
    <dbReference type="NCBI Taxonomy" id="305"/>
    <lineage>
        <taxon>Bacteria</taxon>
        <taxon>Pseudomonadati</taxon>
        <taxon>Pseudomonadota</taxon>
        <taxon>Betaproteobacteria</taxon>
        <taxon>Burkholderiales</taxon>
        <taxon>Burkholderiaceae</taxon>
        <taxon>Ralstonia</taxon>
        <taxon>Ralstonia solanacearum species complex</taxon>
    </lineage>
</organism>